<feature type="domain" description="Wall-associated receptor kinase galacturonan-binding" evidence="4">
    <location>
        <begin position="36"/>
        <end position="102"/>
    </location>
</feature>
<sequence length="308" mass="35439">MLKEGRLPFASYTALLFLVLVFQSCDARKTRNANNCPTSSCGTINISPPFRLNTDPNNCGDVKYNLSCEDNSTVALYWGNSVNKKFYVQEIDYNGHTIRVVDAGVDKHDCSSVPRVPLDYHSYNDSYIYYHYRRYYMYHDYTPIVQRNSAIIFVKCENPVNSPLYLDRGACWRNGSSPAKSVDESSYHYAIIGDDFTVGELMDQCTIERKSLLLLPFKNSINKSCLEIHRQLAYGFQLKWCDVHCTRGCIIETPNYGSFCYLGTPAWQLLRALLNGSERLRAMIEELYQLSCKNFSFLMQIMIIHEIL</sequence>
<evidence type="ECO:0000259" key="4">
    <source>
        <dbReference type="Pfam" id="PF13947"/>
    </source>
</evidence>
<proteinExistence type="predicted"/>
<dbReference type="PROSITE" id="PS51257">
    <property type="entry name" value="PROKAR_LIPOPROTEIN"/>
    <property type="match status" value="1"/>
</dbReference>
<protein>
    <recommendedName>
        <fullName evidence="4">Wall-associated receptor kinase galacturonan-binding domain-containing protein</fullName>
    </recommendedName>
</protein>
<dbReference type="GO" id="GO:0030247">
    <property type="term" value="F:polysaccharide binding"/>
    <property type="evidence" value="ECO:0007669"/>
    <property type="project" value="InterPro"/>
</dbReference>
<evidence type="ECO:0000256" key="3">
    <source>
        <dbReference type="SAM" id="SignalP"/>
    </source>
</evidence>
<dbReference type="EMBL" id="GGEC01053852">
    <property type="protein sequence ID" value="MBX34336.1"/>
    <property type="molecule type" value="Transcribed_RNA"/>
</dbReference>
<evidence type="ECO:0000256" key="2">
    <source>
        <dbReference type="ARBA" id="ARBA00022729"/>
    </source>
</evidence>
<name>A0A2P2MVU2_RHIMU</name>
<reference evidence="5" key="1">
    <citation type="submission" date="2018-02" db="EMBL/GenBank/DDBJ databases">
        <title>Rhizophora mucronata_Transcriptome.</title>
        <authorList>
            <person name="Meera S.P."/>
            <person name="Sreeshan A."/>
            <person name="Augustine A."/>
        </authorList>
    </citation>
    <scope>NUCLEOTIDE SEQUENCE</scope>
    <source>
        <tissue evidence="5">Leaf</tissue>
    </source>
</reference>
<evidence type="ECO:0000313" key="5">
    <source>
        <dbReference type="EMBL" id="MBX34336.1"/>
    </source>
</evidence>
<evidence type="ECO:0000256" key="1">
    <source>
        <dbReference type="ARBA" id="ARBA00004167"/>
    </source>
</evidence>
<dbReference type="PANTHER" id="PTHR33138:SF30">
    <property type="entry name" value="LEAF RUST 10 DISEASE-RESISTANCE LOCUS RECEPTOR-LIKE PROTEIN KINASE-LIKE 2.7"/>
    <property type="match status" value="1"/>
</dbReference>
<organism evidence="5">
    <name type="scientific">Rhizophora mucronata</name>
    <name type="common">Asiatic mangrove</name>
    <dbReference type="NCBI Taxonomy" id="61149"/>
    <lineage>
        <taxon>Eukaryota</taxon>
        <taxon>Viridiplantae</taxon>
        <taxon>Streptophyta</taxon>
        <taxon>Embryophyta</taxon>
        <taxon>Tracheophyta</taxon>
        <taxon>Spermatophyta</taxon>
        <taxon>Magnoliopsida</taxon>
        <taxon>eudicotyledons</taxon>
        <taxon>Gunneridae</taxon>
        <taxon>Pentapetalae</taxon>
        <taxon>rosids</taxon>
        <taxon>fabids</taxon>
        <taxon>Malpighiales</taxon>
        <taxon>Rhizophoraceae</taxon>
        <taxon>Rhizophora</taxon>
    </lineage>
</organism>
<dbReference type="InterPro" id="IPR025287">
    <property type="entry name" value="WAK_GUB"/>
</dbReference>
<dbReference type="PANTHER" id="PTHR33138">
    <property type="entry name" value="OS01G0690200 PROTEIN"/>
    <property type="match status" value="1"/>
</dbReference>
<dbReference type="Pfam" id="PF13947">
    <property type="entry name" value="GUB_WAK_bind"/>
    <property type="match status" value="1"/>
</dbReference>
<dbReference type="AlphaFoldDB" id="A0A2P2MVU2"/>
<keyword evidence="2 3" id="KW-0732">Signal</keyword>
<feature type="signal peptide" evidence="3">
    <location>
        <begin position="1"/>
        <end position="27"/>
    </location>
</feature>
<comment type="subcellular location">
    <subcellularLocation>
        <location evidence="1">Membrane</location>
        <topology evidence="1">Single-pass membrane protein</topology>
    </subcellularLocation>
</comment>
<feature type="chain" id="PRO_5015103224" description="Wall-associated receptor kinase galacturonan-binding domain-containing protein" evidence="3">
    <location>
        <begin position="28"/>
        <end position="308"/>
    </location>
</feature>
<accession>A0A2P2MVU2</accession>
<dbReference type="GO" id="GO:0016020">
    <property type="term" value="C:membrane"/>
    <property type="evidence" value="ECO:0007669"/>
    <property type="project" value="UniProtKB-SubCell"/>
</dbReference>